<keyword evidence="1" id="KW-0472">Membrane</keyword>
<accession>A0A285PVI7</accession>
<organism evidence="2 3">
    <name type="scientific">Anaerobutyricum hallii</name>
    <dbReference type="NCBI Taxonomy" id="39488"/>
    <lineage>
        <taxon>Bacteria</taxon>
        <taxon>Bacillati</taxon>
        <taxon>Bacillota</taxon>
        <taxon>Clostridia</taxon>
        <taxon>Lachnospirales</taxon>
        <taxon>Lachnospiraceae</taxon>
        <taxon>Anaerobutyricum</taxon>
    </lineage>
</organism>
<feature type="transmembrane region" description="Helical" evidence="1">
    <location>
        <begin position="6"/>
        <end position="23"/>
    </location>
</feature>
<name>A0A285PVI7_9FIRM</name>
<dbReference type="KEGG" id="ehl:EHLA_3090"/>
<keyword evidence="1" id="KW-0812">Transmembrane</keyword>
<dbReference type="Proteomes" id="UP000217549">
    <property type="component" value="Chromosome I"/>
</dbReference>
<reference evidence="3" key="1">
    <citation type="submission" date="2017-09" db="EMBL/GenBank/DDBJ databases">
        <authorList>
            <person name="Shetty A S."/>
        </authorList>
    </citation>
    <scope>NUCLEOTIDE SEQUENCE [LARGE SCALE GENOMIC DNA]</scope>
</reference>
<evidence type="ECO:0000313" key="3">
    <source>
        <dbReference type="Proteomes" id="UP000217549"/>
    </source>
</evidence>
<dbReference type="EMBL" id="LT907978">
    <property type="protein sequence ID" value="SOB73638.1"/>
    <property type="molecule type" value="Genomic_DNA"/>
</dbReference>
<sequence length="39" mass="4316">MSKKISIVISVILFIILMVLIVCEKMNPEAGTALIHSIF</sequence>
<evidence type="ECO:0000256" key="1">
    <source>
        <dbReference type="SAM" id="Phobius"/>
    </source>
</evidence>
<dbReference type="AlphaFoldDB" id="A0A285PVI7"/>
<evidence type="ECO:0000313" key="2">
    <source>
        <dbReference type="EMBL" id="SOB73638.1"/>
    </source>
</evidence>
<keyword evidence="1" id="KW-1133">Transmembrane helix</keyword>
<protein>
    <submittedName>
        <fullName evidence="2">Uncharacterized protein</fullName>
    </submittedName>
</protein>
<gene>
    <name evidence="2" type="ORF">EHLA_3090</name>
</gene>
<proteinExistence type="predicted"/>
<keyword evidence="3" id="KW-1185">Reference proteome</keyword>